<protein>
    <submittedName>
        <fullName evidence="2">DUF4224 domain-containing protein</fullName>
    </submittedName>
</protein>
<organism evidence="2 3">
    <name type="scientific">Candidatus Accumulibacter affinis</name>
    <dbReference type="NCBI Taxonomy" id="2954384"/>
    <lineage>
        <taxon>Bacteria</taxon>
        <taxon>Pseudomonadati</taxon>
        <taxon>Pseudomonadota</taxon>
        <taxon>Betaproteobacteria</taxon>
        <taxon>Candidatus Accumulibacter</taxon>
    </lineage>
</organism>
<evidence type="ECO:0000313" key="3">
    <source>
        <dbReference type="Proteomes" id="UP000706151"/>
    </source>
</evidence>
<evidence type="ECO:0000313" key="2">
    <source>
        <dbReference type="EMBL" id="MBK7953540.1"/>
    </source>
</evidence>
<reference evidence="2 3" key="1">
    <citation type="submission" date="2020-10" db="EMBL/GenBank/DDBJ databases">
        <title>Connecting structure to function with the recovery of over 1000 high-quality activated sludge metagenome-assembled genomes encoding full-length rRNA genes using long-read sequencing.</title>
        <authorList>
            <person name="Singleton C.M."/>
            <person name="Petriglieri F."/>
            <person name="Kristensen J.M."/>
            <person name="Kirkegaard R.H."/>
            <person name="Michaelsen T.Y."/>
            <person name="Andersen M.H."/>
            <person name="Karst S.M."/>
            <person name="Dueholm M.S."/>
            <person name="Nielsen P.H."/>
            <person name="Albertsen M."/>
        </authorList>
    </citation>
    <scope>NUCLEOTIDE SEQUENCE [LARGE SCALE GENOMIC DNA]</scope>
    <source>
        <strain evidence="2">Fred_18-Q3-R57-64_BAT3C.720</strain>
    </source>
</reference>
<name>A0A935TG00_9PROT</name>
<dbReference type="InterPro" id="IPR025319">
    <property type="entry name" value="DUF4224"/>
</dbReference>
<gene>
    <name evidence="2" type="ORF">IPK02_05980</name>
</gene>
<dbReference type="AlphaFoldDB" id="A0A935TG00"/>
<feature type="domain" description="DUF4224" evidence="1">
    <location>
        <begin position="17"/>
        <end position="56"/>
    </location>
</feature>
<dbReference type="EMBL" id="JADJOT010000006">
    <property type="protein sequence ID" value="MBK7953540.1"/>
    <property type="molecule type" value="Genomic_DNA"/>
</dbReference>
<sequence>MTAIFELPLLSETLKPDEVAEITGAKTCDGQRSWLDINRWKYHTNRAGRPIVGRLYARLKLAGIDASALAPQAAWSPDFSALR</sequence>
<comment type="caution">
    <text evidence="2">The sequence shown here is derived from an EMBL/GenBank/DDBJ whole genome shotgun (WGS) entry which is preliminary data.</text>
</comment>
<dbReference type="Proteomes" id="UP000706151">
    <property type="component" value="Unassembled WGS sequence"/>
</dbReference>
<dbReference type="Pfam" id="PF13986">
    <property type="entry name" value="DUF4224"/>
    <property type="match status" value="1"/>
</dbReference>
<accession>A0A935TG00</accession>
<proteinExistence type="predicted"/>
<evidence type="ECO:0000259" key="1">
    <source>
        <dbReference type="Pfam" id="PF13986"/>
    </source>
</evidence>